<accession>A0ABV1QXC5</accession>
<feature type="domain" description="Fumarylacetoacetase-like C-terminal" evidence="3">
    <location>
        <begin position="227"/>
        <end position="371"/>
    </location>
</feature>
<sequence length="397" mass="41945">MALSGLTAREILPDDAGRGALVGRVWRPDVGGPSVVAIRAASDGDLRAIDVTARFATVSDLCETPDAAAALRAAEGADLGSLDAIVANTPPDGRDPGQPWLLAPVDLQALKAAGVTFATSMLERVIEERARGDLAAAAAIRAEVERLVGRDLRRLKPGSPEAMALKDVLVAQGAWSQYLEVGIGPDAEIFTKAQPLSAVGCGADAGLHPDSHWNNPEPEVALAVSSKQAIVGATLANDVNLRDFEGRSALLLGKAKDNNASCALGPFLRLFDETFTLDDIRRTTVTLEVTGTDGFRMEGTSPLAEISRDPEELVGALMGRTHDYPDGAILLLGTMFAPIQDRHGPGLGFTHVENDRVVVASPELGRLVNRMRPCDACEPWTFGARALMRNLAARGLL</sequence>
<protein>
    <submittedName>
        <fullName evidence="4">Fumarylacetoacetate hydrolase family protein</fullName>
    </submittedName>
</protein>
<reference evidence="4" key="1">
    <citation type="submission" date="2024-06" db="EMBL/GenBank/DDBJ databases">
        <authorList>
            <person name="Campbell A.G."/>
        </authorList>
    </citation>
    <scope>NUCLEOTIDE SEQUENCE</scope>
    <source>
        <strain evidence="4">EM17</strain>
    </source>
</reference>
<keyword evidence="5" id="KW-1185">Reference proteome</keyword>
<evidence type="ECO:0000313" key="5">
    <source>
        <dbReference type="Proteomes" id="UP001432995"/>
    </source>
</evidence>
<name>A0ABV1QXC5_9HYPH</name>
<dbReference type="InterPro" id="IPR036663">
    <property type="entry name" value="Fumarylacetoacetase_C_sf"/>
</dbReference>
<evidence type="ECO:0000256" key="1">
    <source>
        <dbReference type="ARBA" id="ARBA00010211"/>
    </source>
</evidence>
<dbReference type="EMBL" id="JBELQD010000001">
    <property type="protein sequence ID" value="MER2287230.1"/>
    <property type="molecule type" value="Genomic_DNA"/>
</dbReference>
<comment type="similarity">
    <text evidence="1">Belongs to the FAH family.</text>
</comment>
<keyword evidence="4" id="KW-0378">Hydrolase</keyword>
<dbReference type="InterPro" id="IPR051121">
    <property type="entry name" value="FAH"/>
</dbReference>
<proteinExistence type="inferred from homology"/>
<dbReference type="GO" id="GO:0016787">
    <property type="term" value="F:hydrolase activity"/>
    <property type="evidence" value="ECO:0007669"/>
    <property type="project" value="UniProtKB-KW"/>
</dbReference>
<dbReference type="Proteomes" id="UP001432995">
    <property type="component" value="Unassembled WGS sequence"/>
</dbReference>
<dbReference type="RefSeq" id="WP_007562098.1">
    <property type="nucleotide sequence ID" value="NZ_JBELQD010000001.1"/>
</dbReference>
<gene>
    <name evidence="4" type="ORF">ABS770_03085</name>
</gene>
<dbReference type="Gene3D" id="3.90.850.10">
    <property type="entry name" value="Fumarylacetoacetase-like, C-terminal domain"/>
    <property type="match status" value="1"/>
</dbReference>
<evidence type="ECO:0000256" key="2">
    <source>
        <dbReference type="ARBA" id="ARBA00022723"/>
    </source>
</evidence>
<evidence type="ECO:0000313" key="4">
    <source>
        <dbReference type="EMBL" id="MER2287230.1"/>
    </source>
</evidence>
<keyword evidence="2" id="KW-0479">Metal-binding</keyword>
<comment type="caution">
    <text evidence="4">The sequence shown here is derived from an EMBL/GenBank/DDBJ whole genome shotgun (WGS) entry which is preliminary data.</text>
</comment>
<organism evidence="4 5">
    <name type="scientific">Methylobacterium brachiatum</name>
    <dbReference type="NCBI Taxonomy" id="269660"/>
    <lineage>
        <taxon>Bacteria</taxon>
        <taxon>Pseudomonadati</taxon>
        <taxon>Pseudomonadota</taxon>
        <taxon>Alphaproteobacteria</taxon>
        <taxon>Hyphomicrobiales</taxon>
        <taxon>Methylobacteriaceae</taxon>
        <taxon>Methylobacterium</taxon>
    </lineage>
</organism>
<dbReference type="SUPFAM" id="SSF56529">
    <property type="entry name" value="FAH"/>
    <property type="match status" value="1"/>
</dbReference>
<dbReference type="PANTHER" id="PTHR42796">
    <property type="entry name" value="FUMARYLACETOACETATE HYDROLASE DOMAIN-CONTAINING PROTEIN 2A-RELATED"/>
    <property type="match status" value="1"/>
</dbReference>
<dbReference type="PANTHER" id="PTHR42796:SF7">
    <property type="entry name" value="2-DEHYDRO-3-DEOXY-D-ARABINONATE DEHYDRATASE"/>
    <property type="match status" value="1"/>
</dbReference>
<dbReference type="Pfam" id="PF01557">
    <property type="entry name" value="FAA_hydrolase"/>
    <property type="match status" value="1"/>
</dbReference>
<dbReference type="InterPro" id="IPR011234">
    <property type="entry name" value="Fumarylacetoacetase-like_C"/>
</dbReference>
<evidence type="ECO:0000259" key="3">
    <source>
        <dbReference type="Pfam" id="PF01557"/>
    </source>
</evidence>